<dbReference type="PANTHER" id="PTHR24223:SF241">
    <property type="entry name" value="MULTIDRUG RESISTANCE-ASSOCIATED PROTEIN 1"/>
    <property type="match status" value="1"/>
</dbReference>
<evidence type="ECO:0000313" key="23">
    <source>
        <dbReference type="Ensembl" id="ENSPSTP00000006188.1"/>
    </source>
</evidence>
<keyword evidence="9 20" id="KW-1133">Transmembrane helix</keyword>
<sequence length="1310" mass="146960">MLLLRRIVQERRSHCGFSSISPLHVVFMLCCLIFVNSCIKHSFVLQALGLILWIVCWADLFYSFWERSQNIFRAPFFLISPTVLGITMLLATFLIQHERMKGVQSSGVMMIFWLISLLCATVIFRSKIICSREGSLDAFRYVTFCTYFILLLVQLILSCFPEKPPLFSEAVNDPKPCPEFSASFLSRITFWWITGLMIQGYRRPLEAKDLWSLNKEDTSEEVVQPLNILYSSKKQQKSSDSNGEVTEEAEALIIKPSQRNSEASLSKVLYKTFGPYFLMSFLFKAAHDLLMFAGPEILKLLINFVNNKNAPDWQGYFYTGLLFVCACLQTLILHQYFHICFVTGMRLKTAIVGVIYRKALVITNSARKTSTVGEIVNLMSVDAQRFMDLATYINMIWSAPLQVILALYLLWQNLGPSVLAGVAVMILLVPVNAVMAVKTKTYQVAQMKSKDNRIKLMNEILNGIKVLKLYAWELAFREKVLEIRQKELKVLKKSAYLAAVGTFTWVCAPFLVALSTFAVYVKIDKNNVLDAQKAFVSLALFNILRFPLNILPMVISSIVEASVSLKRLRVFLSHEELDPDSIIRGPITNGEHALPFSINFTVPEGSLIAVVGQVGCGKSSLLSALLGEMDKKEGYVVVKGSVAYVPQQAWIQNATLEDNIIFGREMNESRYKRVIEACALLPDLEILPMGDRTEIGEKGVNLSGGQKQRVSLARAVYCNADTYLFDDPLSAVDAHVGKHIFEKVIGPKGILKNKTRVLVTHAVNYLPQMDTILVMTDGEISEMGSYQELLKQDGAFAEFLRTYANAEQSRESSGNMMIHIFIVKNRESLSFLNEVSSQLKTKSSFPGIAVFGYSMAVSIGGIFASQHLHLDLLHNVLRSPMSFFERTPSGNLVNRFSKEIDTIDSAIPPIIKMFMGSTFNVIGACIIILLATPIAAVIIPPLGLVYLLVQRFYVATSRQLKRLESVSRSPVYSHFNETLLGVSVIRAFEEQKRFIKQNDVKVDENQKAYYPSIVANRWLAIRLEFVGNCIVLFAALFAVIARNKLSPGLVGLSVSYSLQITAYLNWLVRMTSDLETNIVAVERVKEYAEMEKEAEWSIEESAPASTWPEEGKIQFQGFGLRYREDLDLVLKNINITINGGEKIGLLATATAHVVFLSLFKKKFWSTCCVLHGLSIMSFYESLELAHLKNFVSSLPDKLNHECSEGGENLSVGQRQLVCLARALLRKSKILVLDEATAAVDLETDNLIQSTIKSQFEECTVLTIAHRLNTIMDYTRVLVLDRGEVVECDSPDNLLQAKGLFYSMAKDSGLA</sequence>
<dbReference type="SMART" id="SM00382">
    <property type="entry name" value="AAA"/>
    <property type="match status" value="2"/>
</dbReference>
<dbReference type="InterPro" id="IPR017871">
    <property type="entry name" value="ABC_transporter-like_CS"/>
</dbReference>
<evidence type="ECO:0000256" key="13">
    <source>
        <dbReference type="ARBA" id="ARBA00041345"/>
    </source>
</evidence>
<reference evidence="23" key="2">
    <citation type="submission" date="2025-09" db="UniProtKB">
        <authorList>
            <consortium name="Ensembl"/>
        </authorList>
    </citation>
    <scope>IDENTIFICATION</scope>
</reference>
<dbReference type="CDD" id="cd18595">
    <property type="entry name" value="ABC_6TM_MRP1_2_3_6_D1_like"/>
    <property type="match status" value="1"/>
</dbReference>
<dbReference type="GO" id="GO:0008559">
    <property type="term" value="F:ABC-type xenobiotic transporter activity"/>
    <property type="evidence" value="ECO:0007669"/>
    <property type="project" value="TreeGrafter"/>
</dbReference>
<comment type="catalytic activity">
    <reaction evidence="17">
        <text>leukotriene C4(in) + ATP + H2O = leukotriene C4(out) + ADP + phosphate + H(+)</text>
        <dbReference type="Rhea" id="RHEA:38963"/>
        <dbReference type="ChEBI" id="CHEBI:15377"/>
        <dbReference type="ChEBI" id="CHEBI:15378"/>
        <dbReference type="ChEBI" id="CHEBI:30616"/>
        <dbReference type="ChEBI" id="CHEBI:43474"/>
        <dbReference type="ChEBI" id="CHEBI:57973"/>
        <dbReference type="ChEBI" id="CHEBI:456216"/>
    </reaction>
    <physiologicalReaction direction="left-to-right" evidence="17">
        <dbReference type="Rhea" id="RHEA:38964"/>
    </physiologicalReaction>
</comment>
<evidence type="ECO:0000256" key="6">
    <source>
        <dbReference type="ARBA" id="ARBA00022741"/>
    </source>
</evidence>
<dbReference type="Pfam" id="PF00664">
    <property type="entry name" value="ABC_membrane"/>
    <property type="match status" value="2"/>
</dbReference>
<evidence type="ECO:0000313" key="24">
    <source>
        <dbReference type="Proteomes" id="UP000694428"/>
    </source>
</evidence>
<dbReference type="InterPro" id="IPR027417">
    <property type="entry name" value="P-loop_NTPase"/>
</dbReference>
<feature type="transmembrane region" description="Helical" evidence="20">
    <location>
        <begin position="180"/>
        <end position="198"/>
    </location>
</feature>
<evidence type="ECO:0000256" key="2">
    <source>
        <dbReference type="ARBA" id="ARBA00009726"/>
    </source>
</evidence>
<dbReference type="SUPFAM" id="SSF52540">
    <property type="entry name" value="P-loop containing nucleoside triphosphate hydrolases"/>
    <property type="match status" value="2"/>
</dbReference>
<evidence type="ECO:0000256" key="10">
    <source>
        <dbReference type="ARBA" id="ARBA00023136"/>
    </source>
</evidence>
<keyword evidence="6" id="KW-0547">Nucleotide-binding</keyword>
<evidence type="ECO:0000256" key="5">
    <source>
        <dbReference type="ARBA" id="ARBA00022737"/>
    </source>
</evidence>
<evidence type="ECO:0000256" key="9">
    <source>
        <dbReference type="ARBA" id="ARBA00022989"/>
    </source>
</evidence>
<keyword evidence="8" id="KW-1278">Translocase</keyword>
<dbReference type="Gene3D" id="1.20.1560.10">
    <property type="entry name" value="ABC transporter type 1, transmembrane domain"/>
    <property type="match status" value="2"/>
</dbReference>
<dbReference type="FunFam" id="3.40.50.300:FF:003492">
    <property type="entry name" value="AGAP012735-PA"/>
    <property type="match status" value="1"/>
</dbReference>
<evidence type="ECO:0000256" key="16">
    <source>
        <dbReference type="ARBA" id="ARBA00047354"/>
    </source>
</evidence>
<dbReference type="PANTHER" id="PTHR24223">
    <property type="entry name" value="ATP-BINDING CASSETTE SUB-FAMILY C"/>
    <property type="match status" value="1"/>
</dbReference>
<comment type="catalytic activity">
    <reaction evidence="16">
        <text>sphing-4-enine 1-phosphate(in) + ATP + H2O = sphing-4-enine 1-phosphate(out) + ADP + phosphate + H(+)</text>
        <dbReference type="Rhea" id="RHEA:38951"/>
        <dbReference type="ChEBI" id="CHEBI:15377"/>
        <dbReference type="ChEBI" id="CHEBI:15378"/>
        <dbReference type="ChEBI" id="CHEBI:30616"/>
        <dbReference type="ChEBI" id="CHEBI:43474"/>
        <dbReference type="ChEBI" id="CHEBI:60119"/>
        <dbReference type="ChEBI" id="CHEBI:456216"/>
    </reaction>
    <physiologicalReaction direction="left-to-right" evidence="16">
        <dbReference type="Rhea" id="RHEA:38952"/>
    </physiologicalReaction>
</comment>
<feature type="transmembrane region" description="Helical" evidence="20">
    <location>
        <begin position="1025"/>
        <end position="1042"/>
    </location>
</feature>
<dbReference type="GO" id="GO:0034634">
    <property type="term" value="F:glutathione transmembrane transporter activity"/>
    <property type="evidence" value="ECO:0007669"/>
    <property type="project" value="TreeGrafter"/>
</dbReference>
<evidence type="ECO:0000256" key="12">
    <source>
        <dbReference type="ARBA" id="ARBA00041009"/>
    </source>
</evidence>
<feature type="transmembrane region" description="Helical" evidence="20">
    <location>
        <begin position="43"/>
        <end position="64"/>
    </location>
</feature>
<evidence type="ECO:0000256" key="19">
    <source>
        <dbReference type="ARBA" id="ARBA00048171"/>
    </source>
</evidence>
<feature type="domain" description="ABC transporter" evidence="21">
    <location>
        <begin position="1113"/>
        <end position="1306"/>
    </location>
</feature>
<dbReference type="InterPro" id="IPR011527">
    <property type="entry name" value="ABC1_TM_dom"/>
</dbReference>
<feature type="transmembrane region" description="Helical" evidence="20">
    <location>
        <begin position="417"/>
        <end position="437"/>
    </location>
</feature>
<evidence type="ECO:0000256" key="17">
    <source>
        <dbReference type="ARBA" id="ARBA00047523"/>
    </source>
</evidence>
<protein>
    <recommendedName>
        <fullName evidence="12">Multidrug resistance-associated protein 1</fullName>
        <ecNumber evidence="11">7.6.2.3</ecNumber>
    </recommendedName>
    <alternativeName>
        <fullName evidence="15">ATP-binding cassette sub-family C member 1</fullName>
    </alternativeName>
    <alternativeName>
        <fullName evidence="14">Glutathione-S-conjugate-translocating ATPase ABCC1</fullName>
    </alternativeName>
    <alternativeName>
        <fullName evidence="13">Leukotriene C(4) transporter</fullName>
    </alternativeName>
</protein>
<dbReference type="InterPro" id="IPR050173">
    <property type="entry name" value="ABC_transporter_C-like"/>
</dbReference>
<feature type="transmembrane region" description="Helical" evidence="20">
    <location>
        <begin position="315"/>
        <end position="337"/>
    </location>
</feature>
<dbReference type="Gene3D" id="3.40.50.300">
    <property type="entry name" value="P-loop containing nucleotide triphosphate hydrolases"/>
    <property type="match status" value="3"/>
</dbReference>
<feature type="domain" description="ABC transmembrane type-1" evidence="22">
    <location>
        <begin position="278"/>
        <end position="560"/>
    </location>
</feature>
<feature type="transmembrane region" description="Helical" evidence="20">
    <location>
        <begin position="20"/>
        <end position="37"/>
    </location>
</feature>
<comment type="subcellular location">
    <subcellularLocation>
        <location evidence="1">Endomembrane system</location>
        <topology evidence="1">Multi-pass membrane protein</topology>
    </subcellularLocation>
</comment>
<feature type="transmembrane region" description="Helical" evidence="20">
    <location>
        <begin position="276"/>
        <end position="295"/>
    </location>
</feature>
<evidence type="ECO:0000256" key="8">
    <source>
        <dbReference type="ARBA" id="ARBA00022967"/>
    </source>
</evidence>
<dbReference type="GO" id="GO:0015431">
    <property type="term" value="F:ABC-type glutathione S-conjugate transporter activity"/>
    <property type="evidence" value="ECO:0007669"/>
    <property type="project" value="UniProtKB-EC"/>
</dbReference>
<evidence type="ECO:0000256" key="14">
    <source>
        <dbReference type="ARBA" id="ARBA00041913"/>
    </source>
</evidence>
<evidence type="ECO:0000256" key="3">
    <source>
        <dbReference type="ARBA" id="ARBA00022448"/>
    </source>
</evidence>
<proteinExistence type="inferred from homology"/>
<comment type="catalytic activity">
    <reaction evidence="19">
        <text>2',3'-cGAMP(in) + ATP + H2O = 2',3'-cGAMP(out) + ADP + phosphate + H(+)</text>
        <dbReference type="Rhea" id="RHEA:74887"/>
        <dbReference type="ChEBI" id="CHEBI:15377"/>
        <dbReference type="ChEBI" id="CHEBI:15378"/>
        <dbReference type="ChEBI" id="CHEBI:30616"/>
        <dbReference type="ChEBI" id="CHEBI:43474"/>
        <dbReference type="ChEBI" id="CHEBI:143093"/>
        <dbReference type="ChEBI" id="CHEBI:456216"/>
    </reaction>
</comment>
<comment type="catalytic activity">
    <reaction evidence="18">
        <text>17beta-estradiol 17-O-(beta-D-glucuronate)(in) + ATP + H2O = 17beta-estradiol 17-O-(beta-D-glucuronate)(out) + ADP + phosphate + H(+)</text>
        <dbReference type="Rhea" id="RHEA:60128"/>
        <dbReference type="ChEBI" id="CHEBI:15377"/>
        <dbReference type="ChEBI" id="CHEBI:15378"/>
        <dbReference type="ChEBI" id="CHEBI:30616"/>
        <dbReference type="ChEBI" id="CHEBI:43474"/>
        <dbReference type="ChEBI" id="CHEBI:82961"/>
        <dbReference type="ChEBI" id="CHEBI:456216"/>
    </reaction>
    <physiologicalReaction direction="left-to-right" evidence="18">
        <dbReference type="Rhea" id="RHEA:60129"/>
    </physiologicalReaction>
</comment>
<feature type="transmembrane region" description="Helical" evidence="20">
    <location>
        <begin position="495"/>
        <end position="523"/>
    </location>
</feature>
<dbReference type="PROSITE" id="PS00211">
    <property type="entry name" value="ABC_TRANSPORTER_1"/>
    <property type="match status" value="2"/>
</dbReference>
<feature type="domain" description="ABC transporter" evidence="21">
    <location>
        <begin position="577"/>
        <end position="802"/>
    </location>
</feature>
<dbReference type="SUPFAM" id="SSF90123">
    <property type="entry name" value="ABC transporter transmembrane region"/>
    <property type="match status" value="2"/>
</dbReference>
<feature type="transmembrane region" description="Helical" evidence="20">
    <location>
        <begin position="845"/>
        <end position="864"/>
    </location>
</feature>
<dbReference type="InterPro" id="IPR036640">
    <property type="entry name" value="ABC1_TM_sf"/>
</dbReference>
<dbReference type="CDD" id="cd03250">
    <property type="entry name" value="ABCC_MRP_domain1"/>
    <property type="match status" value="1"/>
</dbReference>
<evidence type="ECO:0000256" key="1">
    <source>
        <dbReference type="ARBA" id="ARBA00004127"/>
    </source>
</evidence>
<keyword evidence="7" id="KW-0067">ATP-binding</keyword>
<evidence type="ECO:0000256" key="18">
    <source>
        <dbReference type="ARBA" id="ARBA00047576"/>
    </source>
</evidence>
<dbReference type="GO" id="GO:0012505">
    <property type="term" value="C:endomembrane system"/>
    <property type="evidence" value="ECO:0007669"/>
    <property type="project" value="UniProtKB-SubCell"/>
</dbReference>
<dbReference type="Proteomes" id="UP000694428">
    <property type="component" value="Unplaced"/>
</dbReference>
<keyword evidence="3" id="KW-0813">Transport</keyword>
<feature type="transmembrane region" description="Helical" evidence="20">
    <location>
        <begin position="389"/>
        <end position="411"/>
    </location>
</feature>
<organism evidence="23 24">
    <name type="scientific">Pavo cristatus</name>
    <name type="common">Indian peafowl</name>
    <name type="synonym">Blue peafowl</name>
    <dbReference type="NCBI Taxonomy" id="9049"/>
    <lineage>
        <taxon>Eukaryota</taxon>
        <taxon>Metazoa</taxon>
        <taxon>Chordata</taxon>
        <taxon>Craniata</taxon>
        <taxon>Vertebrata</taxon>
        <taxon>Euteleostomi</taxon>
        <taxon>Archelosauria</taxon>
        <taxon>Archosauria</taxon>
        <taxon>Dinosauria</taxon>
        <taxon>Saurischia</taxon>
        <taxon>Theropoda</taxon>
        <taxon>Coelurosauria</taxon>
        <taxon>Aves</taxon>
        <taxon>Neognathae</taxon>
        <taxon>Galloanserae</taxon>
        <taxon>Galliformes</taxon>
        <taxon>Phasianidae</taxon>
        <taxon>Phasianinae</taxon>
        <taxon>Pavo</taxon>
    </lineage>
</organism>
<dbReference type="InterPro" id="IPR003593">
    <property type="entry name" value="AAA+_ATPase"/>
</dbReference>
<evidence type="ECO:0000256" key="7">
    <source>
        <dbReference type="ARBA" id="ARBA00022840"/>
    </source>
</evidence>
<dbReference type="GO" id="GO:0005524">
    <property type="term" value="F:ATP binding"/>
    <property type="evidence" value="ECO:0007669"/>
    <property type="project" value="UniProtKB-KW"/>
</dbReference>
<dbReference type="PROSITE" id="PS50893">
    <property type="entry name" value="ABC_TRANSPORTER_2"/>
    <property type="match status" value="2"/>
</dbReference>
<feature type="transmembrane region" description="Helical" evidence="20">
    <location>
        <begin position="535"/>
        <end position="559"/>
    </location>
</feature>
<feature type="transmembrane region" description="Helical" evidence="20">
    <location>
        <begin position="107"/>
        <end position="126"/>
    </location>
</feature>
<dbReference type="GO" id="GO:0016323">
    <property type="term" value="C:basolateral plasma membrane"/>
    <property type="evidence" value="ECO:0007669"/>
    <property type="project" value="TreeGrafter"/>
</dbReference>
<feature type="domain" description="ABC transmembrane type-1" evidence="22">
    <location>
        <begin position="847"/>
        <end position="1076"/>
    </location>
</feature>
<evidence type="ECO:0000256" key="15">
    <source>
        <dbReference type="ARBA" id="ARBA00042274"/>
    </source>
</evidence>
<feature type="transmembrane region" description="Helical" evidence="20">
    <location>
        <begin position="138"/>
        <end position="160"/>
    </location>
</feature>
<dbReference type="CDD" id="cd18603">
    <property type="entry name" value="ABC_6TM_MRP1_2_3_6_D2_like"/>
    <property type="match status" value="1"/>
</dbReference>
<dbReference type="FunFam" id="1.20.1560.10:FF:000007">
    <property type="entry name" value="ATP-binding cassette subfamily C member 1"/>
    <property type="match status" value="1"/>
</dbReference>
<comment type="similarity">
    <text evidence="2">Belongs to the ABC transporter superfamily. ABCC family. Conjugate transporter (TC 3.A.1.208) subfamily.</text>
</comment>
<keyword evidence="5" id="KW-0677">Repeat</keyword>
<dbReference type="Pfam" id="PF00005">
    <property type="entry name" value="ABC_tran"/>
    <property type="match status" value="2"/>
</dbReference>
<dbReference type="EC" id="7.6.2.3" evidence="11"/>
<dbReference type="PROSITE" id="PS50929">
    <property type="entry name" value="ABC_TM1F"/>
    <property type="match status" value="2"/>
</dbReference>
<dbReference type="FunFam" id="1.20.1560.10:FF:000001">
    <property type="entry name" value="ATP-binding cassette subfamily C member 1"/>
    <property type="match status" value="1"/>
</dbReference>
<reference evidence="23" key="1">
    <citation type="submission" date="2025-08" db="UniProtKB">
        <authorList>
            <consortium name="Ensembl"/>
        </authorList>
    </citation>
    <scope>IDENTIFICATION</scope>
</reference>
<dbReference type="InterPro" id="IPR003439">
    <property type="entry name" value="ABC_transporter-like_ATP-bd"/>
</dbReference>
<evidence type="ECO:0000256" key="11">
    <source>
        <dbReference type="ARBA" id="ARBA00024220"/>
    </source>
</evidence>
<evidence type="ECO:0000256" key="4">
    <source>
        <dbReference type="ARBA" id="ARBA00022692"/>
    </source>
</evidence>
<keyword evidence="24" id="KW-1185">Reference proteome</keyword>
<dbReference type="FunFam" id="3.40.50.300:FF:000293">
    <property type="entry name" value="ATP binding cassette subfamily C member 1"/>
    <property type="match status" value="1"/>
</dbReference>
<keyword evidence="4 20" id="KW-0812">Transmembrane</keyword>
<feature type="transmembrane region" description="Helical" evidence="20">
    <location>
        <begin position="76"/>
        <end position="95"/>
    </location>
</feature>
<evidence type="ECO:0000259" key="21">
    <source>
        <dbReference type="PROSITE" id="PS50893"/>
    </source>
</evidence>
<name>A0A8C9EUS6_PAVCR</name>
<evidence type="ECO:0000259" key="22">
    <source>
        <dbReference type="PROSITE" id="PS50929"/>
    </source>
</evidence>
<dbReference type="Ensembl" id="ENSPSTT00000006490.1">
    <property type="protein sequence ID" value="ENSPSTP00000006188.1"/>
    <property type="gene ID" value="ENSPSTG00000002441.1"/>
</dbReference>
<accession>A0A8C9EUS6</accession>
<feature type="transmembrane region" description="Helical" evidence="20">
    <location>
        <begin position="921"/>
        <end position="949"/>
    </location>
</feature>
<keyword evidence="10 20" id="KW-0472">Membrane</keyword>
<evidence type="ECO:0000256" key="20">
    <source>
        <dbReference type="SAM" id="Phobius"/>
    </source>
</evidence>
<dbReference type="GO" id="GO:0016887">
    <property type="term" value="F:ATP hydrolysis activity"/>
    <property type="evidence" value="ECO:0007669"/>
    <property type="project" value="InterPro"/>
</dbReference>